<keyword evidence="10" id="KW-1185">Reference proteome</keyword>
<dbReference type="PANTHER" id="PTHR13148">
    <property type="entry name" value="PER1-RELATED"/>
    <property type="match status" value="1"/>
</dbReference>
<dbReference type="PANTHER" id="PTHR13148:SF0">
    <property type="entry name" value="POST-GPI ATTACHMENT TO PROTEINS FACTOR 3"/>
    <property type="match status" value="1"/>
</dbReference>
<evidence type="ECO:0000313" key="10">
    <source>
        <dbReference type="Proteomes" id="UP000830671"/>
    </source>
</evidence>
<evidence type="ECO:0000256" key="3">
    <source>
        <dbReference type="ARBA" id="ARBA00022692"/>
    </source>
</evidence>
<keyword evidence="2" id="KW-0337">GPI-anchor biosynthesis</keyword>
<dbReference type="PRINTS" id="PR01415">
    <property type="entry name" value="ANKYRIN"/>
</dbReference>
<dbReference type="GO" id="GO:0006506">
    <property type="term" value="P:GPI anchor biosynthetic process"/>
    <property type="evidence" value="ECO:0007669"/>
    <property type="project" value="UniProtKB-KW"/>
</dbReference>
<feature type="repeat" description="ANK" evidence="7">
    <location>
        <begin position="146"/>
        <end position="178"/>
    </location>
</feature>
<dbReference type="InterPro" id="IPR007217">
    <property type="entry name" value="Per1-like"/>
</dbReference>
<proteinExistence type="predicted"/>
<evidence type="ECO:0000256" key="4">
    <source>
        <dbReference type="ARBA" id="ARBA00022729"/>
    </source>
</evidence>
<dbReference type="SUPFAM" id="SSF48403">
    <property type="entry name" value="Ankyrin repeat"/>
    <property type="match status" value="1"/>
</dbReference>
<dbReference type="GeneID" id="73346322"/>
<dbReference type="AlphaFoldDB" id="A0A9Q8T252"/>
<protein>
    <recommendedName>
        <fullName evidence="11">Post-GPI attachment to proteins factor 3</fullName>
    </recommendedName>
</protein>
<evidence type="ECO:0000256" key="1">
    <source>
        <dbReference type="ARBA" id="ARBA00004127"/>
    </source>
</evidence>
<dbReference type="InterPro" id="IPR002110">
    <property type="entry name" value="Ankyrin_rpt"/>
</dbReference>
<dbReference type="InterPro" id="IPR036770">
    <property type="entry name" value="Ankyrin_rpt-contain_sf"/>
</dbReference>
<dbReference type="GO" id="GO:0016788">
    <property type="term" value="F:hydrolase activity, acting on ester bonds"/>
    <property type="evidence" value="ECO:0007669"/>
    <property type="project" value="TreeGrafter"/>
</dbReference>
<keyword evidence="5 8" id="KW-1133">Transmembrane helix</keyword>
<dbReference type="RefSeq" id="XP_049148457.1">
    <property type="nucleotide sequence ID" value="XM_049291312.1"/>
</dbReference>
<feature type="transmembrane region" description="Helical" evidence="8">
    <location>
        <begin position="535"/>
        <end position="554"/>
    </location>
</feature>
<feature type="repeat" description="ANK" evidence="7">
    <location>
        <begin position="243"/>
        <end position="275"/>
    </location>
</feature>
<feature type="repeat" description="ANK" evidence="7">
    <location>
        <begin position="80"/>
        <end position="112"/>
    </location>
</feature>
<keyword evidence="6 8" id="KW-0472">Membrane</keyword>
<feature type="transmembrane region" description="Helical" evidence="8">
    <location>
        <begin position="566"/>
        <end position="584"/>
    </location>
</feature>
<reference evidence="9" key="1">
    <citation type="journal article" date="2021" name="Mol. Plant Microbe Interact.">
        <title>Complete Genome Sequence of the Plant-Pathogenic Fungus Colletotrichum lupini.</title>
        <authorList>
            <person name="Baroncelli R."/>
            <person name="Pensec F."/>
            <person name="Da Lio D."/>
            <person name="Boufleur T."/>
            <person name="Vicente I."/>
            <person name="Sarrocco S."/>
            <person name="Picot A."/>
            <person name="Baraldi E."/>
            <person name="Sukno S."/>
            <person name="Thon M."/>
            <person name="Le Floch G."/>
        </authorList>
    </citation>
    <scope>NUCLEOTIDE SEQUENCE</scope>
    <source>
        <strain evidence="9">IMI 504893</strain>
    </source>
</reference>
<feature type="repeat" description="ANK" evidence="7">
    <location>
        <begin position="113"/>
        <end position="145"/>
    </location>
</feature>
<dbReference type="Pfam" id="PF12796">
    <property type="entry name" value="Ank_2"/>
    <property type="match status" value="2"/>
</dbReference>
<keyword evidence="7" id="KW-0040">ANK repeat</keyword>
<keyword evidence="3 8" id="KW-0812">Transmembrane</keyword>
<dbReference type="GO" id="GO:0005789">
    <property type="term" value="C:endoplasmic reticulum membrane"/>
    <property type="evidence" value="ECO:0007669"/>
    <property type="project" value="TreeGrafter"/>
</dbReference>
<dbReference type="PROSITE" id="PS50297">
    <property type="entry name" value="ANK_REP_REGION"/>
    <property type="match status" value="4"/>
</dbReference>
<evidence type="ECO:0000256" key="5">
    <source>
        <dbReference type="ARBA" id="ARBA00022989"/>
    </source>
</evidence>
<dbReference type="EMBL" id="CP019478">
    <property type="protein sequence ID" value="UQC86846.1"/>
    <property type="molecule type" value="Genomic_DNA"/>
</dbReference>
<evidence type="ECO:0000313" key="9">
    <source>
        <dbReference type="EMBL" id="UQC86846.1"/>
    </source>
</evidence>
<feature type="transmembrane region" description="Helical" evidence="8">
    <location>
        <begin position="657"/>
        <end position="676"/>
    </location>
</feature>
<feature type="transmembrane region" description="Helical" evidence="8">
    <location>
        <begin position="625"/>
        <end position="645"/>
    </location>
</feature>
<dbReference type="PROSITE" id="PS50088">
    <property type="entry name" value="ANK_REPEAT"/>
    <property type="match status" value="4"/>
</dbReference>
<evidence type="ECO:0008006" key="11">
    <source>
        <dbReference type="Google" id="ProtNLM"/>
    </source>
</evidence>
<gene>
    <name evidence="9" type="ORF">CLUP02_12348</name>
</gene>
<evidence type="ECO:0000256" key="7">
    <source>
        <dbReference type="PROSITE-ProRule" id="PRU00023"/>
    </source>
</evidence>
<evidence type="ECO:0000256" key="2">
    <source>
        <dbReference type="ARBA" id="ARBA00022502"/>
    </source>
</evidence>
<evidence type="ECO:0000256" key="8">
    <source>
        <dbReference type="SAM" id="Phobius"/>
    </source>
</evidence>
<dbReference type="Gene3D" id="1.25.40.20">
    <property type="entry name" value="Ankyrin repeat-containing domain"/>
    <property type="match status" value="4"/>
</dbReference>
<keyword evidence="4" id="KW-0732">Signal</keyword>
<dbReference type="KEGG" id="clup:CLUP02_12348"/>
<comment type="subcellular location">
    <subcellularLocation>
        <location evidence="1">Endomembrane system</location>
        <topology evidence="1">Multi-pass membrane protein</topology>
    </subcellularLocation>
</comment>
<dbReference type="Proteomes" id="UP000830671">
    <property type="component" value="Chromosome 6"/>
</dbReference>
<dbReference type="SMART" id="SM00248">
    <property type="entry name" value="ANK"/>
    <property type="match status" value="9"/>
</dbReference>
<evidence type="ECO:0000256" key="6">
    <source>
        <dbReference type="ARBA" id="ARBA00023136"/>
    </source>
</evidence>
<organism evidence="9 10">
    <name type="scientific">Colletotrichum lupini</name>
    <dbReference type="NCBI Taxonomy" id="145971"/>
    <lineage>
        <taxon>Eukaryota</taxon>
        <taxon>Fungi</taxon>
        <taxon>Dikarya</taxon>
        <taxon>Ascomycota</taxon>
        <taxon>Pezizomycotina</taxon>
        <taxon>Sordariomycetes</taxon>
        <taxon>Hypocreomycetidae</taxon>
        <taxon>Glomerellales</taxon>
        <taxon>Glomerellaceae</taxon>
        <taxon>Colletotrichum</taxon>
        <taxon>Colletotrichum acutatum species complex</taxon>
    </lineage>
</organism>
<dbReference type="Pfam" id="PF04080">
    <property type="entry name" value="Per1"/>
    <property type="match status" value="1"/>
</dbReference>
<accession>A0A9Q8T252</accession>
<sequence>MCLKSNDCPKHFCEHECLYNAALNGNTQRLVELILNGADVSQTSMPGRHQLIHFTGRPGSAEAMKALLDAGADASAASYDGQTPLHMAAADGGIEQVRMLIGAGTNVNARTMDDETPLHQAARAGEEEIAKLLIAAGADVTARDCYGQSPLHHSASRGHLGVVQVLLDAGADTSALDNKGDTAALHSLSDAPASVKLMIEKGADVSVRGQGGDTLLHRAASFSAELIGLLLGAGADLEATDDEGKTPLHAAAAWGGAEHVRILLAAGADMGARTNDGETALHLTAGSPDALFLGFGHESDAKARVLLDAGIDVNARTVSAHVISMQTEIAIEVHATHPPIREPTRPLAYEHHQTIDADAMNSSRAGRPSKSPLFLVIAAILVFAVAVEASYGDRLPEFRECVQVCHDENCAPGKDATPIPFHRRLLLWTCASECDYTCQHIITKERLAAGERVVQFHGKWPFPRLLGVQEPASTLFSLGNLWAHQNGWRKLRAVIPASYPLRPWYEWLAGVGIASWTFSAIFHTRDFVATEQLDYFAAGASVLYGLYYTVVRIMRLDRPTPRRRSVLRAWTLLCVLLYAGHIAYLKGVRWDYTYNMTANVIVGVIQNLMWLWFSLNKYRQSRRTWAIWPSIVVAVVVMVMSLELFDFPPVWGALDAHSLWHLGTIPPTVLMYNFLIKDAQDDMAGSERLKS</sequence>
<name>A0A9Q8T252_9PEZI</name>
<feature type="transmembrane region" description="Helical" evidence="8">
    <location>
        <begin position="596"/>
        <end position="613"/>
    </location>
</feature>